<dbReference type="AlphaFoldDB" id="A0A0N4WC56"/>
<accession>A0A0N4WC56</accession>
<proteinExistence type="predicted"/>
<dbReference type="OrthoDB" id="5859177at2759"/>
<evidence type="ECO:0000256" key="1">
    <source>
        <dbReference type="SAM" id="SignalP"/>
    </source>
</evidence>
<organism evidence="4">
    <name type="scientific">Haemonchus placei</name>
    <name type="common">Barber's pole worm</name>
    <dbReference type="NCBI Taxonomy" id="6290"/>
    <lineage>
        <taxon>Eukaryota</taxon>
        <taxon>Metazoa</taxon>
        <taxon>Ecdysozoa</taxon>
        <taxon>Nematoda</taxon>
        <taxon>Chromadorea</taxon>
        <taxon>Rhabditida</taxon>
        <taxon>Rhabditina</taxon>
        <taxon>Rhabditomorpha</taxon>
        <taxon>Strongyloidea</taxon>
        <taxon>Trichostrongylidae</taxon>
        <taxon>Haemonchus</taxon>
    </lineage>
</organism>
<feature type="chain" id="PRO_5043123575" evidence="1">
    <location>
        <begin position="19"/>
        <end position="112"/>
    </location>
</feature>
<keyword evidence="1" id="KW-0732">Signal</keyword>
<name>A0A0N4WC56_HAEPC</name>
<evidence type="ECO:0000313" key="2">
    <source>
        <dbReference type="EMBL" id="VDO33760.1"/>
    </source>
</evidence>
<gene>
    <name evidence="2" type="ORF">HPLM_LOCUS8063</name>
</gene>
<evidence type="ECO:0000313" key="4">
    <source>
        <dbReference type="WBParaSite" id="HPLM_0000807101-mRNA-1"/>
    </source>
</evidence>
<dbReference type="EMBL" id="UZAF01016778">
    <property type="protein sequence ID" value="VDO33760.1"/>
    <property type="molecule type" value="Genomic_DNA"/>
</dbReference>
<protein>
    <submittedName>
        <fullName evidence="4">Short neuropeptide F</fullName>
    </submittedName>
</protein>
<dbReference type="OMA" id="MWGTPSK"/>
<dbReference type="WBParaSite" id="HPLM_0000807101-mRNA-1">
    <property type="protein sequence ID" value="HPLM_0000807101-mRNA-1"/>
    <property type="gene ID" value="HPLM_0000807101"/>
</dbReference>
<dbReference type="Proteomes" id="UP000268014">
    <property type="component" value="Unassembled WGS sequence"/>
</dbReference>
<feature type="signal peptide" evidence="1">
    <location>
        <begin position="1"/>
        <end position="18"/>
    </location>
</feature>
<sequence length="112" mass="12786">MNLLLLLCTLGLVALTAAEPRLRLSSAEEDLVRRAKVLLKKKGNMWGTPSKTYGYTNLAEKRRVRELFGKRSAISATPENEAELSDEQYQPVDDLLMELHRDRRGRVRELFG</sequence>
<evidence type="ECO:0000313" key="3">
    <source>
        <dbReference type="Proteomes" id="UP000268014"/>
    </source>
</evidence>
<reference evidence="2 3" key="2">
    <citation type="submission" date="2018-11" db="EMBL/GenBank/DDBJ databases">
        <authorList>
            <consortium name="Pathogen Informatics"/>
        </authorList>
    </citation>
    <scope>NUCLEOTIDE SEQUENCE [LARGE SCALE GENOMIC DNA]</scope>
    <source>
        <strain evidence="2 3">MHpl1</strain>
    </source>
</reference>
<reference evidence="4" key="1">
    <citation type="submission" date="2017-02" db="UniProtKB">
        <authorList>
            <consortium name="WormBaseParasite"/>
        </authorList>
    </citation>
    <scope>IDENTIFICATION</scope>
</reference>
<keyword evidence="3" id="KW-1185">Reference proteome</keyword>